<dbReference type="PROSITE" id="PS00463">
    <property type="entry name" value="ZN2_CY6_FUNGAL_1"/>
    <property type="match status" value="1"/>
</dbReference>
<dbReference type="SMART" id="SM00066">
    <property type="entry name" value="GAL4"/>
    <property type="match status" value="1"/>
</dbReference>
<evidence type="ECO:0000256" key="1">
    <source>
        <dbReference type="ARBA" id="ARBA00004123"/>
    </source>
</evidence>
<dbReference type="InterPro" id="IPR036864">
    <property type="entry name" value="Zn2-C6_fun-type_DNA-bd_sf"/>
</dbReference>
<reference evidence="9" key="1">
    <citation type="submission" date="2023-01" db="EMBL/GenBank/DDBJ databases">
        <authorList>
            <person name="Piombo E."/>
        </authorList>
    </citation>
    <scope>NUCLEOTIDE SEQUENCE</scope>
</reference>
<gene>
    <name evidence="9" type="ORF">CCHLO57077_00013262</name>
</gene>
<dbReference type="InterPro" id="IPR007219">
    <property type="entry name" value="XnlR_reg_dom"/>
</dbReference>
<organism evidence="9 10">
    <name type="scientific">Clonostachys chloroleuca</name>
    <dbReference type="NCBI Taxonomy" id="1926264"/>
    <lineage>
        <taxon>Eukaryota</taxon>
        <taxon>Fungi</taxon>
        <taxon>Dikarya</taxon>
        <taxon>Ascomycota</taxon>
        <taxon>Pezizomycotina</taxon>
        <taxon>Sordariomycetes</taxon>
        <taxon>Hypocreomycetidae</taxon>
        <taxon>Hypocreales</taxon>
        <taxon>Bionectriaceae</taxon>
        <taxon>Clonostachys</taxon>
    </lineage>
</organism>
<keyword evidence="3" id="KW-0805">Transcription regulation</keyword>
<dbReference type="GO" id="GO:0043565">
    <property type="term" value="F:sequence-specific DNA binding"/>
    <property type="evidence" value="ECO:0007669"/>
    <property type="project" value="TreeGrafter"/>
</dbReference>
<dbReference type="PROSITE" id="PS50048">
    <property type="entry name" value="ZN2_CY6_FUNGAL_2"/>
    <property type="match status" value="1"/>
</dbReference>
<dbReference type="Pfam" id="PF04082">
    <property type="entry name" value="Fungal_trans"/>
    <property type="match status" value="1"/>
</dbReference>
<dbReference type="GO" id="GO:0045944">
    <property type="term" value="P:positive regulation of transcription by RNA polymerase II"/>
    <property type="evidence" value="ECO:0007669"/>
    <property type="project" value="TreeGrafter"/>
</dbReference>
<evidence type="ECO:0000313" key="10">
    <source>
        <dbReference type="Proteomes" id="UP001160390"/>
    </source>
</evidence>
<evidence type="ECO:0000256" key="5">
    <source>
        <dbReference type="ARBA" id="ARBA00023163"/>
    </source>
</evidence>
<evidence type="ECO:0000256" key="7">
    <source>
        <dbReference type="SAM" id="MobiDB-lite"/>
    </source>
</evidence>
<evidence type="ECO:0000256" key="2">
    <source>
        <dbReference type="ARBA" id="ARBA00022723"/>
    </source>
</evidence>
<dbReference type="Gene3D" id="4.10.240.10">
    <property type="entry name" value="Zn(2)-C6 fungal-type DNA-binding domain"/>
    <property type="match status" value="1"/>
</dbReference>
<keyword evidence="10" id="KW-1185">Reference proteome</keyword>
<dbReference type="InterPro" id="IPR051711">
    <property type="entry name" value="Stress_Response_Reg"/>
</dbReference>
<keyword evidence="6" id="KW-0539">Nucleus</keyword>
<name>A0AA35Q7V6_9HYPO</name>
<feature type="compositionally biased region" description="Polar residues" evidence="7">
    <location>
        <begin position="132"/>
        <end position="157"/>
    </location>
</feature>
<dbReference type="GO" id="GO:0008270">
    <property type="term" value="F:zinc ion binding"/>
    <property type="evidence" value="ECO:0007669"/>
    <property type="project" value="InterPro"/>
</dbReference>
<evidence type="ECO:0000313" key="9">
    <source>
        <dbReference type="EMBL" id="CAI6095192.1"/>
    </source>
</evidence>
<dbReference type="GO" id="GO:0006351">
    <property type="term" value="P:DNA-templated transcription"/>
    <property type="evidence" value="ECO:0007669"/>
    <property type="project" value="InterPro"/>
</dbReference>
<keyword evidence="4" id="KW-0238">DNA-binding</keyword>
<accession>A0AA35Q7V6</accession>
<feature type="domain" description="Zn(2)-C6 fungal-type" evidence="8">
    <location>
        <begin position="11"/>
        <end position="40"/>
    </location>
</feature>
<dbReference type="GO" id="GO:0005634">
    <property type="term" value="C:nucleus"/>
    <property type="evidence" value="ECO:0007669"/>
    <property type="project" value="UniProtKB-SubCell"/>
</dbReference>
<comment type="subcellular location">
    <subcellularLocation>
        <location evidence="1">Nucleus</location>
    </subcellularLocation>
</comment>
<dbReference type="CDD" id="cd00067">
    <property type="entry name" value="GAL4"/>
    <property type="match status" value="1"/>
</dbReference>
<dbReference type="PANTHER" id="PTHR47540">
    <property type="entry name" value="THIAMINE REPRESSIBLE GENES REGULATORY PROTEIN THI5"/>
    <property type="match status" value="1"/>
</dbReference>
<protein>
    <recommendedName>
        <fullName evidence="8">Zn(2)-C6 fungal-type domain-containing protein</fullName>
    </recommendedName>
</protein>
<evidence type="ECO:0000256" key="6">
    <source>
        <dbReference type="ARBA" id="ARBA00023242"/>
    </source>
</evidence>
<dbReference type="Proteomes" id="UP001160390">
    <property type="component" value="Unassembled WGS sequence"/>
</dbReference>
<dbReference type="InterPro" id="IPR001138">
    <property type="entry name" value="Zn2Cys6_DnaBD"/>
</dbReference>
<dbReference type="SUPFAM" id="SSF57701">
    <property type="entry name" value="Zn2/Cys6 DNA-binding domain"/>
    <property type="match status" value="1"/>
</dbReference>
<dbReference type="SMART" id="SM00906">
    <property type="entry name" value="Fungal_trans"/>
    <property type="match status" value="1"/>
</dbReference>
<dbReference type="CDD" id="cd12148">
    <property type="entry name" value="fungal_TF_MHR"/>
    <property type="match status" value="1"/>
</dbReference>
<feature type="region of interest" description="Disordered" evidence="7">
    <location>
        <begin position="131"/>
        <end position="157"/>
    </location>
</feature>
<proteinExistence type="predicted"/>
<dbReference type="Pfam" id="PF00172">
    <property type="entry name" value="Zn_clus"/>
    <property type="match status" value="1"/>
</dbReference>
<evidence type="ECO:0000256" key="3">
    <source>
        <dbReference type="ARBA" id="ARBA00023015"/>
    </source>
</evidence>
<dbReference type="AlphaFoldDB" id="A0AA35Q7V6"/>
<comment type="caution">
    <text evidence="9">The sequence shown here is derived from an EMBL/GenBank/DDBJ whole genome shotgun (WGS) entry which is preliminary data.</text>
</comment>
<keyword evidence="2" id="KW-0479">Metal-binding</keyword>
<keyword evidence="5" id="KW-0804">Transcription</keyword>
<dbReference type="GO" id="GO:0000981">
    <property type="term" value="F:DNA-binding transcription factor activity, RNA polymerase II-specific"/>
    <property type="evidence" value="ECO:0007669"/>
    <property type="project" value="InterPro"/>
</dbReference>
<sequence length="657" mass="73152">MQVFQGRNASACYNCHRQKVKCTGEQPCQRCSKSQKACVYPEAQSNIIPVPETYLQNLDRSLNELTDSIRMLQFRHAGSSSTGQSWTHDQRPGFQFQSQPAYSARRGAPDSLVADSTVEAFIRRLNEAVGDSNGQKDVTTNTPTVSQETNHNTSNFGLPTVGRESLPLPPYNYASQLVARAEQEFGDCHTFLRKSFLRRFHATYNGHQSETHDRKWLCRLFFVLALAECTTTTKRPIQLSSDGAVAEAIPMQGSMEASLRSEEMLSTGLGFFEHGLALLKISYEQPTVDDVEALNLASHCCYILNRRMSAYAYAGQSIRLAHGLGLDHPAPASLSNLEREHRKRVWWTAFCVDRMISTELALHPAYTGLGLELDYPDSSSLTAEEKEEFFDPVLLTALIKLCEIKGDVVNTVGRLKQNDIPEPYQVLRQCLQGLDRCGRELPDRVFSGGDSLPESRICSSLALRYHQCYIMLLRPILLHQFTFMLRNKIVITLSDELYTINNICLQAARSNACILLELAQAGELVKYGYWDSAHLFSSLAVLTIAQSMRNHHPNAFRCTGEDISSDANTYNKGRAVLVHMAYTGNMASRQHLSMLEEVERHGTVLSALNAGSDTLPVSVSTGEATTEMELDFEGWASLRSMSDQTAGGVGVDPFAFL</sequence>
<dbReference type="PANTHER" id="PTHR47540:SF6">
    <property type="entry name" value="ZN(II)2CYS6 TRANSCRIPTION FACTOR (EUROFUNG)"/>
    <property type="match status" value="1"/>
</dbReference>
<dbReference type="EMBL" id="CABFNP030001262">
    <property type="protein sequence ID" value="CAI6095192.1"/>
    <property type="molecule type" value="Genomic_DNA"/>
</dbReference>
<evidence type="ECO:0000259" key="8">
    <source>
        <dbReference type="PROSITE" id="PS50048"/>
    </source>
</evidence>
<evidence type="ECO:0000256" key="4">
    <source>
        <dbReference type="ARBA" id="ARBA00023125"/>
    </source>
</evidence>